<evidence type="ECO:0000313" key="2">
    <source>
        <dbReference type="EMBL" id="MBB5728609.1"/>
    </source>
</evidence>
<dbReference type="RefSeq" id="WP_157177531.1">
    <property type="nucleotide sequence ID" value="NZ_BMJP01000001.1"/>
</dbReference>
<accession>A0A7W9BR51</accession>
<evidence type="ECO:0000313" key="3">
    <source>
        <dbReference type="Proteomes" id="UP000546701"/>
    </source>
</evidence>
<gene>
    <name evidence="2" type="ORF">FHS99_001079</name>
</gene>
<dbReference type="Proteomes" id="UP000546701">
    <property type="component" value="Unassembled WGS sequence"/>
</dbReference>
<dbReference type="OrthoDB" id="8334427at2"/>
<keyword evidence="2" id="KW-0808">Transferase</keyword>
<protein>
    <submittedName>
        <fullName evidence="2">CelD/BcsL family acetyltransferase involved in cellulose biosynthesis</fullName>
    </submittedName>
</protein>
<dbReference type="AlphaFoldDB" id="A0A7W9BR51"/>
<name>A0A7W9BR51_9SPHN</name>
<evidence type="ECO:0000259" key="1">
    <source>
        <dbReference type="Pfam" id="PF13480"/>
    </source>
</evidence>
<dbReference type="GO" id="GO:0016740">
    <property type="term" value="F:transferase activity"/>
    <property type="evidence" value="ECO:0007669"/>
    <property type="project" value="UniProtKB-KW"/>
</dbReference>
<dbReference type="InterPro" id="IPR038740">
    <property type="entry name" value="BioF2-like_GNAT_dom"/>
</dbReference>
<comment type="caution">
    <text evidence="2">The sequence shown here is derived from an EMBL/GenBank/DDBJ whole genome shotgun (WGS) entry which is preliminary data.</text>
</comment>
<dbReference type="SUPFAM" id="SSF55729">
    <property type="entry name" value="Acyl-CoA N-acyltransferases (Nat)"/>
    <property type="match status" value="1"/>
</dbReference>
<dbReference type="InterPro" id="IPR016181">
    <property type="entry name" value="Acyl_CoA_acyltransferase"/>
</dbReference>
<dbReference type="Gene3D" id="3.40.630.30">
    <property type="match status" value="1"/>
</dbReference>
<dbReference type="Pfam" id="PF13480">
    <property type="entry name" value="Acetyltransf_6"/>
    <property type="match status" value="1"/>
</dbReference>
<feature type="domain" description="BioF2-like acetyltransferase" evidence="1">
    <location>
        <begin position="165"/>
        <end position="295"/>
    </location>
</feature>
<sequence>MLVNVHLYDDLDAVATDAAGALDRDAQPVLFDRIDWFRLIAAHLPDLHPVVIRAECNGSRAWLFLTDRGGGRAEALACWYTLGFAPVFGGEGPHDVLLAACAKKARARFGSITLAPLADDDRALVERAFGATGWGTIATPATIRRTTAVQGDFAAWWAARPGKLRNTAKRKAKATPFRIAIAYGFDPELWAAYERVYADSWKGAEGSPALLRTLVEQEGAAGTLRLGVAWLADEPVAAQWWLVERGHATIHKLAYVESARPLSPGTVLTAAMFRHVIDRDRPATVDFGTGDDPYKADWMDGREVLWRVKLFRLSSPSALLRYVRARAAALVRTAKGG</sequence>
<reference evidence="2 3" key="1">
    <citation type="submission" date="2020-08" db="EMBL/GenBank/DDBJ databases">
        <title>Genomic Encyclopedia of Type Strains, Phase IV (KMG-IV): sequencing the most valuable type-strain genomes for metagenomic binning, comparative biology and taxonomic classification.</title>
        <authorList>
            <person name="Goeker M."/>
        </authorList>
    </citation>
    <scope>NUCLEOTIDE SEQUENCE [LARGE SCALE GENOMIC DNA]</scope>
    <source>
        <strain evidence="2 3">DSM 103336</strain>
    </source>
</reference>
<organism evidence="2 3">
    <name type="scientific">Sphingomonas prati</name>
    <dbReference type="NCBI Taxonomy" id="1843237"/>
    <lineage>
        <taxon>Bacteria</taxon>
        <taxon>Pseudomonadati</taxon>
        <taxon>Pseudomonadota</taxon>
        <taxon>Alphaproteobacteria</taxon>
        <taxon>Sphingomonadales</taxon>
        <taxon>Sphingomonadaceae</taxon>
        <taxon>Sphingomonas</taxon>
    </lineage>
</organism>
<proteinExistence type="predicted"/>
<keyword evidence="3" id="KW-1185">Reference proteome</keyword>
<dbReference type="EMBL" id="JACIJR010000002">
    <property type="protein sequence ID" value="MBB5728609.1"/>
    <property type="molecule type" value="Genomic_DNA"/>
</dbReference>